<evidence type="ECO:0000256" key="1">
    <source>
        <dbReference type="SAM" id="MobiDB-lite"/>
    </source>
</evidence>
<dbReference type="AlphaFoldDB" id="A0AAV9RI18"/>
<organism evidence="2 3">
    <name type="scientific">Crenichthys baileyi</name>
    <name type="common">White River springfish</name>
    <dbReference type="NCBI Taxonomy" id="28760"/>
    <lineage>
        <taxon>Eukaryota</taxon>
        <taxon>Metazoa</taxon>
        <taxon>Chordata</taxon>
        <taxon>Craniata</taxon>
        <taxon>Vertebrata</taxon>
        <taxon>Euteleostomi</taxon>
        <taxon>Actinopterygii</taxon>
        <taxon>Neopterygii</taxon>
        <taxon>Teleostei</taxon>
        <taxon>Neoteleostei</taxon>
        <taxon>Acanthomorphata</taxon>
        <taxon>Ovalentaria</taxon>
        <taxon>Atherinomorphae</taxon>
        <taxon>Cyprinodontiformes</taxon>
        <taxon>Goodeidae</taxon>
        <taxon>Crenichthys</taxon>
    </lineage>
</organism>
<feature type="region of interest" description="Disordered" evidence="1">
    <location>
        <begin position="166"/>
        <end position="205"/>
    </location>
</feature>
<protein>
    <submittedName>
        <fullName evidence="2">Uncharacterized protein</fullName>
    </submittedName>
</protein>
<feature type="compositionally biased region" description="Basic and acidic residues" evidence="1">
    <location>
        <begin position="12"/>
        <end position="25"/>
    </location>
</feature>
<reference evidence="2 3" key="1">
    <citation type="submission" date="2021-06" db="EMBL/GenBank/DDBJ databases">
        <authorList>
            <person name="Palmer J.M."/>
        </authorList>
    </citation>
    <scope>NUCLEOTIDE SEQUENCE [LARGE SCALE GENOMIC DNA]</scope>
    <source>
        <strain evidence="2 3">MEX-2019</strain>
        <tissue evidence="2">Muscle</tissue>
    </source>
</reference>
<comment type="caution">
    <text evidence="2">The sequence shown here is derived from an EMBL/GenBank/DDBJ whole genome shotgun (WGS) entry which is preliminary data.</text>
</comment>
<evidence type="ECO:0000313" key="3">
    <source>
        <dbReference type="Proteomes" id="UP001311232"/>
    </source>
</evidence>
<gene>
    <name evidence="2" type="ORF">CRENBAI_022662</name>
</gene>
<keyword evidence="3" id="KW-1185">Reference proteome</keyword>
<dbReference type="Proteomes" id="UP001311232">
    <property type="component" value="Unassembled WGS sequence"/>
</dbReference>
<sequence length="235" mass="26088">MAAARPQAPPEHGVEVEAVRPRAPPEHGVATRRRPGVALKTRRRPAVALKARRWPPVALKARRRTRKPWREVPTRTLLMAASKAETLLRLVEMRTAQLAQLEPLLPWVAQLEPQQTWMARPEPQQRWMARAPTESSKTAPEPGVAALLRTPSTTRSWGFTSTRHGVWDWDSSSPTPPAAGGGDRRRAKHNGPFPGRGTASLVPQNGDSCSEAIPSWHEDFSAARQRYSHTVICSV</sequence>
<accession>A0AAV9RI18</accession>
<name>A0AAV9RI18_9TELE</name>
<dbReference type="EMBL" id="JAHHUM010001794">
    <property type="protein sequence ID" value="KAK5608650.1"/>
    <property type="molecule type" value="Genomic_DNA"/>
</dbReference>
<feature type="compositionally biased region" description="Basic residues" evidence="1">
    <location>
        <begin position="30"/>
        <end position="46"/>
    </location>
</feature>
<feature type="region of interest" description="Disordered" evidence="1">
    <location>
        <begin position="1"/>
        <end position="46"/>
    </location>
</feature>
<proteinExistence type="predicted"/>
<evidence type="ECO:0000313" key="2">
    <source>
        <dbReference type="EMBL" id="KAK5608650.1"/>
    </source>
</evidence>